<comment type="caution">
    <text evidence="2">The sequence shown here is derived from an EMBL/GenBank/DDBJ whole genome shotgun (WGS) entry which is preliminary data.</text>
</comment>
<reference evidence="2 3" key="1">
    <citation type="submission" date="2016-12" db="EMBL/GenBank/DDBJ databases">
        <title>The genomes of Aspergillus section Nigri reveals drivers in fungal speciation.</title>
        <authorList>
            <consortium name="DOE Joint Genome Institute"/>
            <person name="Vesth T.C."/>
            <person name="Nybo J."/>
            <person name="Theobald S."/>
            <person name="Brandl J."/>
            <person name="Frisvad J.C."/>
            <person name="Nielsen K.F."/>
            <person name="Lyhne E.K."/>
            <person name="Kogle M.E."/>
            <person name="Kuo A."/>
            <person name="Riley R."/>
            <person name="Clum A."/>
            <person name="Nolan M."/>
            <person name="Lipzen A."/>
            <person name="Salamov A."/>
            <person name="Henrissat B."/>
            <person name="Wiebenga A."/>
            <person name="De Vries R.P."/>
            <person name="Grigoriev I.V."/>
            <person name="Mortensen U.H."/>
            <person name="Andersen M.R."/>
            <person name="Baker S.E."/>
        </authorList>
    </citation>
    <scope>NUCLEOTIDE SEQUENCE [LARGE SCALE GENOMIC DNA]</scope>
    <source>
        <strain evidence="2 3">IBT 23096</strain>
    </source>
</reference>
<evidence type="ECO:0000313" key="3">
    <source>
        <dbReference type="Proteomes" id="UP000234275"/>
    </source>
</evidence>
<dbReference type="RefSeq" id="XP_024702551.1">
    <property type="nucleotide sequence ID" value="XM_024842931.1"/>
</dbReference>
<dbReference type="GeneID" id="36550630"/>
<sequence>MRRRSHCDPARKDRRKERGGGGIRRPGQIPHARHEESEGRETKHRMDPREKRKQEEEEEREGEKEEGASDGEAKVETWRNSRLSQAFRPWRGTAWYRVRQWPVQRLTMQGRVTSLPSAFFDGCSAPFAGPPDMPS</sequence>
<feature type="compositionally biased region" description="Basic and acidic residues" evidence="1">
    <location>
        <begin position="1"/>
        <end position="19"/>
    </location>
</feature>
<keyword evidence="3" id="KW-1185">Reference proteome</keyword>
<organism evidence="2 3">
    <name type="scientific">Aspergillus steynii IBT 23096</name>
    <dbReference type="NCBI Taxonomy" id="1392250"/>
    <lineage>
        <taxon>Eukaryota</taxon>
        <taxon>Fungi</taxon>
        <taxon>Dikarya</taxon>
        <taxon>Ascomycota</taxon>
        <taxon>Pezizomycotina</taxon>
        <taxon>Eurotiomycetes</taxon>
        <taxon>Eurotiomycetidae</taxon>
        <taxon>Eurotiales</taxon>
        <taxon>Aspergillaceae</taxon>
        <taxon>Aspergillus</taxon>
        <taxon>Aspergillus subgen. Circumdati</taxon>
    </lineage>
</organism>
<gene>
    <name evidence="2" type="ORF">P170DRAFT_237231</name>
</gene>
<accession>A0A2I2G300</accession>
<dbReference type="AlphaFoldDB" id="A0A2I2G300"/>
<evidence type="ECO:0000313" key="2">
    <source>
        <dbReference type="EMBL" id="PLB47249.1"/>
    </source>
</evidence>
<name>A0A2I2G300_9EURO</name>
<dbReference type="VEuPathDB" id="FungiDB:P170DRAFT_237231"/>
<protein>
    <submittedName>
        <fullName evidence="2">Uncharacterized protein</fullName>
    </submittedName>
</protein>
<proteinExistence type="predicted"/>
<feature type="compositionally biased region" description="Basic and acidic residues" evidence="1">
    <location>
        <begin position="32"/>
        <end position="79"/>
    </location>
</feature>
<dbReference type="EMBL" id="MSFO01000006">
    <property type="protein sequence ID" value="PLB47249.1"/>
    <property type="molecule type" value="Genomic_DNA"/>
</dbReference>
<feature type="region of interest" description="Disordered" evidence="1">
    <location>
        <begin position="1"/>
        <end position="80"/>
    </location>
</feature>
<evidence type="ECO:0000256" key="1">
    <source>
        <dbReference type="SAM" id="MobiDB-lite"/>
    </source>
</evidence>
<dbReference type="Proteomes" id="UP000234275">
    <property type="component" value="Unassembled WGS sequence"/>
</dbReference>